<keyword evidence="4" id="KW-1185">Reference proteome</keyword>
<evidence type="ECO:0000256" key="1">
    <source>
        <dbReference type="SAM" id="Coils"/>
    </source>
</evidence>
<dbReference type="EMBL" id="KQ104259">
    <property type="protein sequence ID" value="KMS93309.1"/>
    <property type="molecule type" value="Genomic_DNA"/>
</dbReference>
<dbReference type="AlphaFoldDB" id="A0A0J8AWS5"/>
<keyword evidence="1" id="KW-0175">Coiled coil</keyword>
<evidence type="ECO:0000313" key="4">
    <source>
        <dbReference type="Proteomes" id="UP000035740"/>
    </source>
</evidence>
<dbReference type="Gramene" id="KMS93309">
    <property type="protein sequence ID" value="KMS93309"/>
    <property type="gene ID" value="BVRB_032780"/>
</dbReference>
<feature type="non-terminal residue" evidence="3">
    <location>
        <position position="1"/>
    </location>
</feature>
<reference evidence="3 4" key="1">
    <citation type="journal article" date="2014" name="Nature">
        <title>The genome of the recently domesticated crop plant sugar beet (Beta vulgaris).</title>
        <authorList>
            <person name="Dohm J.C."/>
            <person name="Minoche A.E."/>
            <person name="Holtgrawe D."/>
            <person name="Capella-Gutierrez S."/>
            <person name="Zakrzewski F."/>
            <person name="Tafer H."/>
            <person name="Rupp O."/>
            <person name="Sorensen T.R."/>
            <person name="Stracke R."/>
            <person name="Reinhardt R."/>
            <person name="Goesmann A."/>
            <person name="Kraft T."/>
            <person name="Schulz B."/>
            <person name="Stadler P.F."/>
            <person name="Schmidt T."/>
            <person name="Gabaldon T."/>
            <person name="Lehrach H."/>
            <person name="Weisshaar B."/>
            <person name="Himmelbauer H."/>
        </authorList>
    </citation>
    <scope>NUCLEOTIDE SEQUENCE [LARGE SCALE GENOMIC DNA]</scope>
    <source>
        <tissue evidence="3">Taproot</tissue>
    </source>
</reference>
<name>A0A0J8AWS5_BETVV</name>
<proteinExistence type="predicted"/>
<feature type="chain" id="PRO_5005294263" description="Mitofilin" evidence="2">
    <location>
        <begin position="28"/>
        <end position="179"/>
    </location>
</feature>
<evidence type="ECO:0000313" key="3">
    <source>
        <dbReference type="EMBL" id="KMS93309.1"/>
    </source>
</evidence>
<dbReference type="Proteomes" id="UP000035740">
    <property type="component" value="Unassembled WGS sequence"/>
</dbReference>
<accession>A0A0J8AWS5</accession>
<feature type="coiled-coil region" evidence="1">
    <location>
        <begin position="132"/>
        <end position="159"/>
    </location>
</feature>
<evidence type="ECO:0008006" key="5">
    <source>
        <dbReference type="Google" id="ProtNLM"/>
    </source>
</evidence>
<keyword evidence="2" id="KW-0732">Signal</keyword>
<protein>
    <recommendedName>
        <fullName evidence="5">Mitofilin</fullName>
    </recommendedName>
</protein>
<organism evidence="3 4">
    <name type="scientific">Beta vulgaris subsp. vulgaris</name>
    <name type="common">Beet</name>
    <dbReference type="NCBI Taxonomy" id="3555"/>
    <lineage>
        <taxon>Eukaryota</taxon>
        <taxon>Viridiplantae</taxon>
        <taxon>Streptophyta</taxon>
        <taxon>Embryophyta</taxon>
        <taxon>Tracheophyta</taxon>
        <taxon>Spermatophyta</taxon>
        <taxon>Magnoliopsida</taxon>
        <taxon>eudicotyledons</taxon>
        <taxon>Gunneridae</taxon>
        <taxon>Pentapetalae</taxon>
        <taxon>Caryophyllales</taxon>
        <taxon>Chenopodiaceae</taxon>
        <taxon>Betoideae</taxon>
        <taxon>Beta</taxon>
    </lineage>
</organism>
<sequence>GTKRRSFLRTFLVVTGVPLIASGSAVAAYHFNDDFRQLVHSNIPTEIIEDLKARFHSLVMPSDGAQKAKNEAKDDFELARQPDVPLEDLEESPQFNGTPNVSLELLKSDQFRALMHVIAQEREDELREEFNANLDQRIEKRLEEQLESKQKEIQSKYEAELIAKRQVVLNVFSNHVAER</sequence>
<evidence type="ECO:0000256" key="2">
    <source>
        <dbReference type="SAM" id="SignalP"/>
    </source>
</evidence>
<gene>
    <name evidence="3" type="ORF">BVRB_032780</name>
</gene>
<feature type="signal peptide" evidence="2">
    <location>
        <begin position="1"/>
        <end position="27"/>
    </location>
</feature>